<evidence type="ECO:0000313" key="2">
    <source>
        <dbReference type="Proteomes" id="UP000248314"/>
    </source>
</evidence>
<accession>A0A318HRX6</accession>
<dbReference type="EMBL" id="QJJX01000021">
    <property type="protein sequence ID" value="PXX21284.1"/>
    <property type="molecule type" value="Genomic_DNA"/>
</dbReference>
<name>A0A318HRX6_9BACT</name>
<comment type="caution">
    <text evidence="1">The sequence shown here is derived from an EMBL/GenBank/DDBJ whole genome shotgun (WGS) entry which is preliminary data.</text>
</comment>
<sequence length="580" mass="65006">MTRFVSLLGAVALLSVVCVVVGCNSDWNAQESLSKAEEQQGLVFTMAEEQFGDDVEVRALAKPDVVDTVDVADGVEAEVAVERDVDEERALTRALKTNNHYTIVAFEAGTGKEKGKITGTFNLATGAFMSDKGRGRHIILTPNKNYHFVCYADKFITRKGNVLNVSRGNAEKALAGRTANVKILPQKRQSIAFHLERFGVRVRTKLVAPVPISTVIIAKIEASKKEIPLGLNVNMLSWDKKLEGASGVECPERKYGTTKSFVIDKKYSLNAVLSNGYDYFLAGTNSTKLNLRITHGTLYGKSLITKTPIPLSKGKSLQAAHSYVIRLTLLPKYKYLWNDGQVNYLSKKDRKKFTPIALVVDSHLAIALWDANGGQDLAWHTLNAFSISYNSRRISENTGSSIENIKRAIKDSETGKTWTYERIWNGWLNKHFIKADEAQYFPAFYHAVHFYDYLSKYRLPKGQQLAAKLKQRGPWFMASVSPWVKVYTSITFTDQKNFDSRGRWDGYLGDRAFKLAGGDNLQFNVNYWTSAEGSYEANNEDAPVERHIIWIHQPNYGVGSMFAGGLGKDVKARVRPFIYF</sequence>
<gene>
    <name evidence="1" type="ORF">EJ73_01808</name>
</gene>
<keyword evidence="2" id="KW-1185">Reference proteome</keyword>
<protein>
    <submittedName>
        <fullName evidence="1">Uncharacterized protein</fullName>
    </submittedName>
</protein>
<dbReference type="PROSITE" id="PS51257">
    <property type="entry name" value="PROKAR_LIPOPROTEIN"/>
    <property type="match status" value="1"/>
</dbReference>
<dbReference type="STRING" id="1122991.GCA_000613445_01560"/>
<reference evidence="1 2" key="1">
    <citation type="submission" date="2018-05" db="EMBL/GenBank/DDBJ databases">
        <title>Genomic Encyclopedia of Type Strains, Phase I: the one thousand microbial genomes (KMG-I) project.</title>
        <authorList>
            <person name="Kyrpides N."/>
        </authorList>
    </citation>
    <scope>NUCLEOTIDE SEQUENCE [LARGE SCALE GENOMIC DNA]</scope>
    <source>
        <strain evidence="1 2">DSM 15611</strain>
    </source>
</reference>
<evidence type="ECO:0000313" key="1">
    <source>
        <dbReference type="EMBL" id="PXX21284.1"/>
    </source>
</evidence>
<dbReference type="Proteomes" id="UP000248314">
    <property type="component" value="Unassembled WGS sequence"/>
</dbReference>
<organism evidence="1 2">
    <name type="scientific">Hoylesella shahii DSM 15611 = JCM 12083</name>
    <dbReference type="NCBI Taxonomy" id="1122991"/>
    <lineage>
        <taxon>Bacteria</taxon>
        <taxon>Pseudomonadati</taxon>
        <taxon>Bacteroidota</taxon>
        <taxon>Bacteroidia</taxon>
        <taxon>Bacteroidales</taxon>
        <taxon>Prevotellaceae</taxon>
        <taxon>Hoylesella</taxon>
    </lineage>
</organism>
<proteinExistence type="predicted"/>
<dbReference type="AlphaFoldDB" id="A0A318HRX6"/>